<accession>A0A7G3GEH4</accession>
<gene>
    <name evidence="1" type="ORF">C1H71_20150</name>
</gene>
<keyword evidence="1" id="KW-0614">Plasmid</keyword>
<sequence>MKKKPVANADIYTGDLLAGITPPQVGRPAIYTTPTQKKEAARQQAIKANRDYRARRKNQITKINELSNEARTILASIAESNESINACMSLIDEILSISKCRNK</sequence>
<dbReference type="EMBL" id="CP025782">
    <property type="protein sequence ID" value="QBC45857.1"/>
    <property type="molecule type" value="Genomic_DNA"/>
</dbReference>
<keyword evidence="2" id="KW-1185">Reference proteome</keyword>
<protein>
    <submittedName>
        <fullName evidence="1">Uncharacterized protein</fullName>
    </submittedName>
</protein>
<organism evidence="1 2">
    <name type="scientific">Iodobacter fluviatilis</name>
    <dbReference type="NCBI Taxonomy" id="537"/>
    <lineage>
        <taxon>Bacteria</taxon>
        <taxon>Pseudomonadati</taxon>
        <taxon>Pseudomonadota</taxon>
        <taxon>Betaproteobacteria</taxon>
        <taxon>Neisseriales</taxon>
        <taxon>Chitinibacteraceae</taxon>
        <taxon>Iodobacter</taxon>
    </lineage>
</organism>
<dbReference type="KEGG" id="ifl:C1H71_20150"/>
<dbReference type="Proteomes" id="UP000515917">
    <property type="component" value="Plasmid pl2"/>
</dbReference>
<name>A0A7G3GEH4_9NEIS</name>
<dbReference type="AlphaFoldDB" id="A0A7G3GEH4"/>
<dbReference type="RefSeq" id="WP_130108333.1">
    <property type="nucleotide sequence ID" value="NZ_CP025782.1"/>
</dbReference>
<evidence type="ECO:0000313" key="2">
    <source>
        <dbReference type="Proteomes" id="UP000515917"/>
    </source>
</evidence>
<geneLocation type="plasmid" evidence="1 2">
    <name>pl2</name>
</geneLocation>
<reference evidence="1 2" key="1">
    <citation type="submission" date="2018-01" db="EMBL/GenBank/DDBJ databases">
        <title>Genome sequence of Iodobacter sp. strain PCH194 isolated from Indian Trans-Himalaya.</title>
        <authorList>
            <person name="Kumar V."/>
            <person name="Thakur V."/>
            <person name="Kumar S."/>
            <person name="Singh D."/>
        </authorList>
    </citation>
    <scope>NUCLEOTIDE SEQUENCE [LARGE SCALE GENOMIC DNA]</scope>
    <source>
        <strain evidence="1 2">PCH194</strain>
        <plasmid evidence="1 2">pl2</plasmid>
    </source>
</reference>
<evidence type="ECO:0000313" key="1">
    <source>
        <dbReference type="EMBL" id="QBC45857.1"/>
    </source>
</evidence>
<dbReference type="GeneID" id="39458534"/>
<proteinExistence type="predicted"/>